<dbReference type="EMBL" id="BMAW01128512">
    <property type="protein sequence ID" value="GFU25821.1"/>
    <property type="molecule type" value="Genomic_DNA"/>
</dbReference>
<dbReference type="SUPFAM" id="SSF47473">
    <property type="entry name" value="EF-hand"/>
    <property type="match status" value="1"/>
</dbReference>
<evidence type="ECO:0000313" key="3">
    <source>
        <dbReference type="EMBL" id="GFU25821.1"/>
    </source>
</evidence>
<reference evidence="3" key="1">
    <citation type="submission" date="2020-08" db="EMBL/GenBank/DDBJ databases">
        <title>Multicomponent nature underlies the extraordinary mechanical properties of spider dragline silk.</title>
        <authorList>
            <person name="Kono N."/>
            <person name="Nakamura H."/>
            <person name="Mori M."/>
            <person name="Yoshida Y."/>
            <person name="Ohtoshi R."/>
            <person name="Malay A.D."/>
            <person name="Moran D.A.P."/>
            <person name="Tomita M."/>
            <person name="Numata K."/>
            <person name="Arakawa K."/>
        </authorList>
    </citation>
    <scope>NUCLEOTIDE SEQUENCE</scope>
</reference>
<dbReference type="InterPro" id="IPR008907">
    <property type="entry name" value="TPP/p25"/>
</dbReference>
<dbReference type="Proteomes" id="UP000887013">
    <property type="component" value="Unassembled WGS sequence"/>
</dbReference>
<name>A0A8X6ULA2_NEPPI</name>
<evidence type="ECO:0000313" key="4">
    <source>
        <dbReference type="Proteomes" id="UP000887013"/>
    </source>
</evidence>
<feature type="region of interest" description="Disordered" evidence="2">
    <location>
        <begin position="1"/>
        <end position="85"/>
    </location>
</feature>
<protein>
    <submittedName>
        <fullName evidence="3">Uncharacterized protein</fullName>
    </submittedName>
</protein>
<comment type="caution">
    <text evidence="3">The sequence shown here is derived from an EMBL/GenBank/DDBJ whole genome shotgun (WGS) entry which is preliminary data.</text>
</comment>
<dbReference type="InterPro" id="IPR011992">
    <property type="entry name" value="EF-hand-dom_pair"/>
</dbReference>
<gene>
    <name evidence="3" type="primary">AVEN_13224_1</name>
    <name evidence="3" type="ORF">NPIL_157791</name>
</gene>
<proteinExistence type="inferred from homology"/>
<dbReference type="Pfam" id="PF05517">
    <property type="entry name" value="p25-alpha"/>
    <property type="match status" value="1"/>
</dbReference>
<feature type="compositionally biased region" description="Basic and acidic residues" evidence="2">
    <location>
        <begin position="1"/>
        <end position="17"/>
    </location>
</feature>
<dbReference type="AlphaFoldDB" id="A0A8X6ULA2"/>
<organism evidence="3 4">
    <name type="scientific">Nephila pilipes</name>
    <name type="common">Giant wood spider</name>
    <name type="synonym">Nephila maculata</name>
    <dbReference type="NCBI Taxonomy" id="299642"/>
    <lineage>
        <taxon>Eukaryota</taxon>
        <taxon>Metazoa</taxon>
        <taxon>Ecdysozoa</taxon>
        <taxon>Arthropoda</taxon>
        <taxon>Chelicerata</taxon>
        <taxon>Arachnida</taxon>
        <taxon>Araneae</taxon>
        <taxon>Araneomorphae</taxon>
        <taxon>Entelegynae</taxon>
        <taxon>Araneoidea</taxon>
        <taxon>Nephilidae</taxon>
        <taxon>Nephila</taxon>
    </lineage>
</organism>
<evidence type="ECO:0000256" key="2">
    <source>
        <dbReference type="SAM" id="MobiDB-lite"/>
    </source>
</evidence>
<evidence type="ECO:0000256" key="1">
    <source>
        <dbReference type="ARBA" id="ARBA00010994"/>
    </source>
</evidence>
<dbReference type="OrthoDB" id="548799at2759"/>
<keyword evidence="4" id="KW-1185">Reference proteome</keyword>
<sequence length="198" mass="22494">MEPWEKKEKTNEEKEFQDPWSYQENISEETEEENKEGMEEEKKEGMEEEKKEGMEEEMVSGPSAGVTEKAIQKPPALESSENGDEPIDLESLFNLYATFGDREGVNGISLKNVDRWMRQAGVLDPKYGITKEDTAKQFAEISGDEKRINLDDFQRFVISLAKSKNQDIETMMNKLLGAGGPKVQNVCDLMTKYCKGCS</sequence>
<dbReference type="Gene3D" id="1.10.238.10">
    <property type="entry name" value="EF-hand"/>
    <property type="match status" value="1"/>
</dbReference>
<dbReference type="GO" id="GO:0046785">
    <property type="term" value="P:microtubule polymerization"/>
    <property type="evidence" value="ECO:0007669"/>
    <property type="project" value="InterPro"/>
</dbReference>
<dbReference type="GO" id="GO:0015631">
    <property type="term" value="F:tubulin binding"/>
    <property type="evidence" value="ECO:0007669"/>
    <property type="project" value="InterPro"/>
</dbReference>
<comment type="similarity">
    <text evidence="1">Belongs to the TPPP family.</text>
</comment>
<accession>A0A8X6ULA2</accession>
<feature type="compositionally biased region" description="Basic and acidic residues" evidence="2">
    <location>
        <begin position="35"/>
        <end position="53"/>
    </location>
</feature>